<evidence type="ECO:0000256" key="1">
    <source>
        <dbReference type="SAM" id="MobiDB-lite"/>
    </source>
</evidence>
<evidence type="ECO:0000313" key="2">
    <source>
        <dbReference type="EMBL" id="OKH92127.1"/>
    </source>
</evidence>
<feature type="region of interest" description="Disordered" evidence="1">
    <location>
        <begin position="1"/>
        <end position="25"/>
    </location>
</feature>
<dbReference type="RefSeq" id="WP_073792432.1">
    <property type="nucleotide sequence ID" value="NZ_CP109583.1"/>
</dbReference>
<dbReference type="GeneID" id="96790080"/>
<keyword evidence="3" id="KW-1185">Reference proteome</keyword>
<comment type="caution">
    <text evidence="2">The sequence shown here is derived from an EMBL/GenBank/DDBJ whole genome shotgun (WGS) entry which is preliminary data.</text>
</comment>
<dbReference type="EMBL" id="LFBV01000007">
    <property type="protein sequence ID" value="OKH92127.1"/>
    <property type="molecule type" value="Genomic_DNA"/>
</dbReference>
<proteinExistence type="predicted"/>
<dbReference type="AlphaFoldDB" id="A0A1Q4V2R7"/>
<evidence type="ECO:0000313" key="3">
    <source>
        <dbReference type="Proteomes" id="UP000186455"/>
    </source>
</evidence>
<dbReference type="Proteomes" id="UP000186455">
    <property type="component" value="Unassembled WGS sequence"/>
</dbReference>
<reference evidence="2 3" key="1">
    <citation type="submission" date="2015-06" db="EMBL/GenBank/DDBJ databases">
        <title>Cloning and characterization of the uncialamcin biosynthetic gene cluster.</title>
        <authorList>
            <person name="Yan X."/>
            <person name="Huang T."/>
            <person name="Ge H."/>
            <person name="Shen B."/>
        </authorList>
    </citation>
    <scope>NUCLEOTIDE SEQUENCE [LARGE SCALE GENOMIC DNA]</scope>
    <source>
        <strain evidence="2 3">DCA2648</strain>
    </source>
</reference>
<organism evidence="2 3">
    <name type="scientific">Streptomyces uncialis</name>
    <dbReference type="NCBI Taxonomy" id="1048205"/>
    <lineage>
        <taxon>Bacteria</taxon>
        <taxon>Bacillati</taxon>
        <taxon>Actinomycetota</taxon>
        <taxon>Actinomycetes</taxon>
        <taxon>Kitasatosporales</taxon>
        <taxon>Streptomycetaceae</taxon>
        <taxon>Streptomyces</taxon>
    </lineage>
</organism>
<name>A0A1Q4V2R7_9ACTN</name>
<sequence length="113" mass="12549">MVRAPERPSPRLRPRPKGTGPLPREVVRADLDTSAADADVPANEEFARDAAGVRPGTAASCSVALKAWTTDITATPVDIARYDTAVRELRERDWRTHDQRVRKTPDGETEYPR</sequence>
<gene>
    <name evidence="2" type="ORF">AB852_24485</name>
</gene>
<protein>
    <submittedName>
        <fullName evidence="2">Uncharacterized protein</fullName>
    </submittedName>
</protein>
<feature type="region of interest" description="Disordered" evidence="1">
    <location>
        <begin position="93"/>
        <end position="113"/>
    </location>
</feature>
<accession>A0A1Q4V2R7</accession>